<evidence type="ECO:0000313" key="4">
    <source>
        <dbReference type="EMBL" id="PFH54881.1"/>
    </source>
</evidence>
<dbReference type="SUPFAM" id="SSF56112">
    <property type="entry name" value="Protein kinase-like (PK-like)"/>
    <property type="match status" value="1"/>
</dbReference>
<dbReference type="PANTHER" id="PTHR12149">
    <property type="entry name" value="FRUCTOSAMINE 3 KINASE-RELATED PROTEIN"/>
    <property type="match status" value="1"/>
</dbReference>
<dbReference type="PANTHER" id="PTHR12149:SF8">
    <property type="entry name" value="PROTEIN-RIBULOSAMINE 3-KINASE"/>
    <property type="match status" value="1"/>
</dbReference>
<dbReference type="EC" id="2.7.1.172" evidence="1"/>
<reference evidence="4 5" key="1">
    <citation type="submission" date="2014-02" db="EMBL/GenBank/DDBJ databases">
        <title>Transposable element dynamics among asymbiotic and ectomycorrhizal Amanita fungi.</title>
        <authorList>
            <consortium name="DOE Joint Genome Institute"/>
            <person name="Hess J."/>
            <person name="Skrede I."/>
            <person name="Wolfe B."/>
            <person name="LaButti K."/>
            <person name="Ohm R.A."/>
            <person name="Grigoriev I.V."/>
            <person name="Pringle A."/>
        </authorList>
    </citation>
    <scope>NUCLEOTIDE SEQUENCE [LARGE SCALE GENOMIC DNA]</scope>
    <source>
        <strain evidence="4 5">SKay4041</strain>
    </source>
</reference>
<dbReference type="Gene3D" id="3.90.1200.10">
    <property type="match status" value="1"/>
</dbReference>
<accession>A0A2A9P122</accession>
<comment type="similarity">
    <text evidence="3">Belongs to the fructosamine kinase family.</text>
</comment>
<sequence>MIVHSSIPSVLLELLKQVEPEAEFGGSLPKVKSSTGNTYFAKIGSHAELEQYTGETESLKAINTAAPGLAPKVLSSGCLEDGRPYLITEYKEVGSLTDKTGSQLGKRLATELHAYQSSSGFGFGVPTFCGATKQDNGWYATWEKCFCALYEGLLAKLRRKGHYADLCHKGEEVKDRVVPKLLGPLNIQPVLLHGDLWSGNIGVDKGLPFVFDPSSYFGHGEADLAIGRMFGGIPQSFFTTYHEYIPRTEPIDQYELRGELYELYHYLNHTVIFGGGYAGSALRKMERLLSASL</sequence>
<organism evidence="4 5">
    <name type="scientific">Amanita thiersii Skay4041</name>
    <dbReference type="NCBI Taxonomy" id="703135"/>
    <lineage>
        <taxon>Eukaryota</taxon>
        <taxon>Fungi</taxon>
        <taxon>Dikarya</taxon>
        <taxon>Basidiomycota</taxon>
        <taxon>Agaricomycotina</taxon>
        <taxon>Agaricomycetes</taxon>
        <taxon>Agaricomycetidae</taxon>
        <taxon>Agaricales</taxon>
        <taxon>Pluteineae</taxon>
        <taxon>Amanitaceae</taxon>
        <taxon>Amanita</taxon>
    </lineage>
</organism>
<dbReference type="STRING" id="703135.A0A2A9P122"/>
<dbReference type="GO" id="GO:0016301">
    <property type="term" value="F:kinase activity"/>
    <property type="evidence" value="ECO:0007669"/>
    <property type="project" value="UniProtKB-UniRule"/>
</dbReference>
<evidence type="ECO:0000256" key="1">
    <source>
        <dbReference type="ARBA" id="ARBA00011961"/>
    </source>
</evidence>
<gene>
    <name evidence="4" type="ORF">AMATHDRAFT_72647</name>
</gene>
<dbReference type="InterPro" id="IPR011009">
    <property type="entry name" value="Kinase-like_dom_sf"/>
</dbReference>
<protein>
    <recommendedName>
        <fullName evidence="1">protein-ribulosamine 3-kinase</fullName>
        <ecNumber evidence="1">2.7.1.172</ecNumber>
    </recommendedName>
</protein>
<name>A0A2A9P122_9AGAR</name>
<dbReference type="Proteomes" id="UP000242287">
    <property type="component" value="Unassembled WGS sequence"/>
</dbReference>
<evidence type="ECO:0000256" key="2">
    <source>
        <dbReference type="ARBA" id="ARBA00048655"/>
    </source>
</evidence>
<proteinExistence type="inferred from homology"/>
<dbReference type="EMBL" id="KZ301969">
    <property type="protein sequence ID" value="PFH54881.1"/>
    <property type="molecule type" value="Genomic_DNA"/>
</dbReference>
<keyword evidence="3" id="KW-0418">Kinase</keyword>
<keyword evidence="5" id="KW-1185">Reference proteome</keyword>
<dbReference type="Pfam" id="PF03881">
    <property type="entry name" value="Fructosamin_kin"/>
    <property type="match status" value="1"/>
</dbReference>
<comment type="catalytic activity">
    <reaction evidence="2">
        <text>N(6)-D-ribulosyl-L-lysyl-[protein] + ATP = N(6)-(3-O-phospho-D-ribulosyl)-L-lysyl-[protein] + ADP + H(+)</text>
        <dbReference type="Rhea" id="RHEA:48432"/>
        <dbReference type="Rhea" id="RHEA-COMP:12103"/>
        <dbReference type="Rhea" id="RHEA-COMP:12104"/>
        <dbReference type="ChEBI" id="CHEBI:15378"/>
        <dbReference type="ChEBI" id="CHEBI:30616"/>
        <dbReference type="ChEBI" id="CHEBI:90418"/>
        <dbReference type="ChEBI" id="CHEBI:90420"/>
        <dbReference type="ChEBI" id="CHEBI:456216"/>
        <dbReference type="EC" id="2.7.1.172"/>
    </reaction>
    <physiologicalReaction direction="left-to-right" evidence="2">
        <dbReference type="Rhea" id="RHEA:48433"/>
    </physiologicalReaction>
</comment>
<dbReference type="InterPro" id="IPR016477">
    <property type="entry name" value="Fructo-/Ketosamine-3-kinase"/>
</dbReference>
<dbReference type="OrthoDB" id="5772781at2759"/>
<keyword evidence="3" id="KW-0808">Transferase</keyword>
<dbReference type="AlphaFoldDB" id="A0A2A9P122"/>
<dbReference type="PIRSF" id="PIRSF006221">
    <property type="entry name" value="Ketosamine-3-kinase"/>
    <property type="match status" value="1"/>
</dbReference>
<evidence type="ECO:0000313" key="5">
    <source>
        <dbReference type="Proteomes" id="UP000242287"/>
    </source>
</evidence>
<evidence type="ECO:0000256" key="3">
    <source>
        <dbReference type="PIRNR" id="PIRNR006221"/>
    </source>
</evidence>
<dbReference type="GO" id="GO:0102193">
    <property type="term" value="F:protein-ribulosamine 3-kinase activity"/>
    <property type="evidence" value="ECO:0007669"/>
    <property type="project" value="UniProtKB-EC"/>
</dbReference>